<feature type="domain" description="Reverse transcriptase zinc-binding" evidence="1">
    <location>
        <begin position="204"/>
        <end position="293"/>
    </location>
</feature>
<dbReference type="PANTHER" id="PTHR34222:SF37">
    <property type="entry name" value="RETROTRANSPOSON GAG DOMAIN-CONTAINING PROTEIN"/>
    <property type="match status" value="1"/>
</dbReference>
<dbReference type="AlphaFoldDB" id="A0A438G058"/>
<evidence type="ECO:0000259" key="1">
    <source>
        <dbReference type="Pfam" id="PF13966"/>
    </source>
</evidence>
<evidence type="ECO:0000313" key="3">
    <source>
        <dbReference type="Proteomes" id="UP000288805"/>
    </source>
</evidence>
<proteinExistence type="predicted"/>
<reference evidence="2 3" key="1">
    <citation type="journal article" date="2018" name="PLoS Genet.">
        <title>Population sequencing reveals clonal diversity and ancestral inbreeding in the grapevine cultivar Chardonnay.</title>
        <authorList>
            <person name="Roach M.J."/>
            <person name="Johnson D.L."/>
            <person name="Bohlmann J."/>
            <person name="van Vuuren H.J."/>
            <person name="Jones S.J."/>
            <person name="Pretorius I.S."/>
            <person name="Schmidt S.A."/>
            <person name="Borneman A.R."/>
        </authorList>
    </citation>
    <scope>NUCLEOTIDE SEQUENCE [LARGE SCALE GENOMIC DNA]</scope>
    <source>
        <strain evidence="3">cv. Chardonnay</strain>
        <tissue evidence="2">Leaf</tissue>
    </source>
</reference>
<evidence type="ECO:0000313" key="2">
    <source>
        <dbReference type="EMBL" id="RVW65601.1"/>
    </source>
</evidence>
<dbReference type="Proteomes" id="UP000288805">
    <property type="component" value="Unassembled WGS sequence"/>
</dbReference>
<name>A0A438G058_VITVI</name>
<dbReference type="Pfam" id="PF13966">
    <property type="entry name" value="zf-RVT"/>
    <property type="match status" value="1"/>
</dbReference>
<accession>A0A438G058</accession>
<sequence>MQFEVNGTSIFLTMSKEIWGNVTDLSIVKYATQINEIKAKIHSTKQDASSRIEYYNVMKDLWFELDHYQNLEMKNSEDAVMFLKFIARERIFEFLARLNMECDQVLVQVLRKESLTSLNNVFSIVRAEEVIRSIMLDILASEGSTFAILSSKSSLIPSTILVEMYLSVQVIGITSNVFIARIKGKQRRCVGNSRAWSLSSLGLFSVKSFFLVLSKVSNPILFLPAKFLWSSKAPSKVKALAWLVAHGKVNTNDKLQLRRPYKSLCPQWCIFCKGNGESIDHLFLHCPVTIGLWHKLFNLAGLVWVPPRSFEDMLVIAFKGLGNSLRGKTLWQIACLTLI</sequence>
<protein>
    <recommendedName>
        <fullName evidence="1">Reverse transcriptase zinc-binding domain-containing protein</fullName>
    </recommendedName>
</protein>
<gene>
    <name evidence="2" type="ORF">CK203_033177</name>
</gene>
<dbReference type="InterPro" id="IPR026960">
    <property type="entry name" value="RVT-Znf"/>
</dbReference>
<organism evidence="2 3">
    <name type="scientific">Vitis vinifera</name>
    <name type="common">Grape</name>
    <dbReference type="NCBI Taxonomy" id="29760"/>
    <lineage>
        <taxon>Eukaryota</taxon>
        <taxon>Viridiplantae</taxon>
        <taxon>Streptophyta</taxon>
        <taxon>Embryophyta</taxon>
        <taxon>Tracheophyta</taxon>
        <taxon>Spermatophyta</taxon>
        <taxon>Magnoliopsida</taxon>
        <taxon>eudicotyledons</taxon>
        <taxon>Gunneridae</taxon>
        <taxon>Pentapetalae</taxon>
        <taxon>rosids</taxon>
        <taxon>Vitales</taxon>
        <taxon>Vitaceae</taxon>
        <taxon>Viteae</taxon>
        <taxon>Vitis</taxon>
    </lineage>
</organism>
<dbReference type="PANTHER" id="PTHR34222">
    <property type="entry name" value="GAG_PRE-INTEGRS DOMAIN-CONTAINING PROTEIN"/>
    <property type="match status" value="1"/>
</dbReference>
<dbReference type="EMBL" id="QGNW01000687">
    <property type="protein sequence ID" value="RVW65601.1"/>
    <property type="molecule type" value="Genomic_DNA"/>
</dbReference>
<comment type="caution">
    <text evidence="2">The sequence shown here is derived from an EMBL/GenBank/DDBJ whole genome shotgun (WGS) entry which is preliminary data.</text>
</comment>